<reference evidence="6" key="1">
    <citation type="submission" date="2017-01" db="EMBL/GenBank/DDBJ databases">
        <title>Comparative genomics of anhydrobiosis in the tardigrade Hypsibius dujardini.</title>
        <authorList>
            <person name="Yoshida Y."/>
            <person name="Koutsovoulos G."/>
            <person name="Laetsch D."/>
            <person name="Stevens L."/>
            <person name="Kumar S."/>
            <person name="Horikawa D."/>
            <person name="Ishino K."/>
            <person name="Komine S."/>
            <person name="Tomita M."/>
            <person name="Blaxter M."/>
            <person name="Arakawa K."/>
        </authorList>
    </citation>
    <scope>NUCLEOTIDE SEQUENCE [LARGE SCALE GENOMIC DNA]</scope>
    <source>
        <strain evidence="6">Z151</strain>
    </source>
</reference>
<feature type="region of interest" description="Disordered" evidence="3">
    <location>
        <begin position="135"/>
        <end position="159"/>
    </location>
</feature>
<dbReference type="FunFam" id="1.10.510.10:FF:000571">
    <property type="entry name" value="Maternal embryonic leucine zipper kinase"/>
    <property type="match status" value="1"/>
</dbReference>
<evidence type="ECO:0000313" key="6">
    <source>
        <dbReference type="Proteomes" id="UP000192578"/>
    </source>
</evidence>
<dbReference type="SUPFAM" id="SSF56112">
    <property type="entry name" value="Protein kinase-like (PK-like)"/>
    <property type="match status" value="1"/>
</dbReference>
<protein>
    <submittedName>
        <fullName evidence="5">Calcium/calmodulin-dependent protein kinase kinase 2</fullName>
    </submittedName>
</protein>
<dbReference type="PROSITE" id="PS50011">
    <property type="entry name" value="PROTEIN_KINASE_DOM"/>
    <property type="match status" value="1"/>
</dbReference>
<keyword evidence="1" id="KW-0547">Nucleotide-binding</keyword>
<gene>
    <name evidence="5" type="ORF">BV898_03855</name>
</gene>
<dbReference type="SMART" id="SM00220">
    <property type="entry name" value="S_TKc"/>
    <property type="match status" value="1"/>
</dbReference>
<dbReference type="InterPro" id="IPR008271">
    <property type="entry name" value="Ser/Thr_kinase_AS"/>
</dbReference>
<dbReference type="Gene3D" id="1.10.510.10">
    <property type="entry name" value="Transferase(Phosphotransferase) domain 1"/>
    <property type="match status" value="1"/>
</dbReference>
<evidence type="ECO:0000256" key="3">
    <source>
        <dbReference type="SAM" id="MobiDB-lite"/>
    </source>
</evidence>
<sequence>MLLGYDPLETIMAYASEVPLRREVEAMRSSTPSLTYADFSGPVEVTVIQLLPDFDGNFDDDSGDEGDSAARSDIITYTSEELDGLQNQVQTDNDGFLDDFFQDPMQLPALGISPAMVQRIRSDSLGKNDYLKLKAEREKREESSEDNSSQDSSDETTTEGCVPVLLGRSSPRLSLSQDGFIILNDYKISPDTLGGGKLSEVRIAYGAHNDTQYAVKIHSKMKLMNYSNLLRSRNPMEEVHREIDILKKLDHPNIIKLVDVVDNDDDDNLYLVFERLNHELMTIPTDKPFSEAVARKYFKDILAGVDYLHQNGIVHRDLKPENMLVSRNGTVKIADFGFCEHMTDNPVNPRADKLVACVSGTPSFTPPECLASFSGPVSACALDMWTLGITLFALVVGDVPFKADNIFQLHRAIKESAVAYPPGRVVSSALRDLISRLLEKDPEVRIRSAEVRKHPWVVLMEGSSPTSVRSQNAPRFLMSVGSRSELSSTTSDDF</sequence>
<keyword evidence="2" id="KW-0067">ATP-binding</keyword>
<evidence type="ECO:0000256" key="2">
    <source>
        <dbReference type="ARBA" id="ARBA00022840"/>
    </source>
</evidence>
<dbReference type="Pfam" id="PF00069">
    <property type="entry name" value="Pkinase"/>
    <property type="match status" value="1"/>
</dbReference>
<dbReference type="PANTHER" id="PTHR24346">
    <property type="entry name" value="MAP/MICROTUBULE AFFINITY-REGULATING KINASE"/>
    <property type="match status" value="1"/>
</dbReference>
<proteinExistence type="predicted"/>
<dbReference type="GO" id="GO:0005737">
    <property type="term" value="C:cytoplasm"/>
    <property type="evidence" value="ECO:0007669"/>
    <property type="project" value="TreeGrafter"/>
</dbReference>
<name>A0A1W0X4J2_HYPEX</name>
<keyword evidence="5" id="KW-0418">Kinase</keyword>
<dbReference type="CDD" id="cd14008">
    <property type="entry name" value="STKc_LKB1_CaMKK"/>
    <property type="match status" value="1"/>
</dbReference>
<dbReference type="OrthoDB" id="68483at2759"/>
<keyword evidence="5" id="KW-0808">Transferase</keyword>
<dbReference type="GO" id="GO:0005516">
    <property type="term" value="F:calmodulin binding"/>
    <property type="evidence" value="ECO:0007669"/>
    <property type="project" value="TreeGrafter"/>
</dbReference>
<dbReference type="EMBL" id="MTYJ01000018">
    <property type="protein sequence ID" value="OQV22358.1"/>
    <property type="molecule type" value="Genomic_DNA"/>
</dbReference>
<dbReference type="GO" id="GO:0035556">
    <property type="term" value="P:intracellular signal transduction"/>
    <property type="evidence" value="ECO:0007669"/>
    <property type="project" value="TreeGrafter"/>
</dbReference>
<feature type="domain" description="Protein kinase" evidence="4">
    <location>
        <begin position="187"/>
        <end position="457"/>
    </location>
</feature>
<evidence type="ECO:0000259" key="4">
    <source>
        <dbReference type="PROSITE" id="PS50011"/>
    </source>
</evidence>
<dbReference type="GO" id="GO:0004683">
    <property type="term" value="F:calcium/calmodulin-dependent protein kinase activity"/>
    <property type="evidence" value="ECO:0007669"/>
    <property type="project" value="TreeGrafter"/>
</dbReference>
<accession>A0A1W0X4J2</accession>
<evidence type="ECO:0000256" key="1">
    <source>
        <dbReference type="ARBA" id="ARBA00022741"/>
    </source>
</evidence>
<dbReference type="PANTHER" id="PTHR24346:SF77">
    <property type="entry name" value="SERINE THREONINE PROTEIN KINASE"/>
    <property type="match status" value="1"/>
</dbReference>
<organism evidence="5 6">
    <name type="scientific">Hypsibius exemplaris</name>
    <name type="common">Freshwater tardigrade</name>
    <dbReference type="NCBI Taxonomy" id="2072580"/>
    <lineage>
        <taxon>Eukaryota</taxon>
        <taxon>Metazoa</taxon>
        <taxon>Ecdysozoa</taxon>
        <taxon>Tardigrada</taxon>
        <taxon>Eutardigrada</taxon>
        <taxon>Parachela</taxon>
        <taxon>Hypsibioidea</taxon>
        <taxon>Hypsibiidae</taxon>
        <taxon>Hypsibius</taxon>
    </lineage>
</organism>
<dbReference type="InterPro" id="IPR000719">
    <property type="entry name" value="Prot_kinase_dom"/>
</dbReference>
<dbReference type="PROSITE" id="PS00108">
    <property type="entry name" value="PROTEIN_KINASE_ST"/>
    <property type="match status" value="1"/>
</dbReference>
<dbReference type="AlphaFoldDB" id="A0A1W0X4J2"/>
<dbReference type="Proteomes" id="UP000192578">
    <property type="component" value="Unassembled WGS sequence"/>
</dbReference>
<dbReference type="InterPro" id="IPR011009">
    <property type="entry name" value="Kinase-like_dom_sf"/>
</dbReference>
<keyword evidence="6" id="KW-1185">Reference proteome</keyword>
<comment type="caution">
    <text evidence="5">The sequence shown here is derived from an EMBL/GenBank/DDBJ whole genome shotgun (WGS) entry which is preliminary data.</text>
</comment>
<dbReference type="GO" id="GO:0005524">
    <property type="term" value="F:ATP binding"/>
    <property type="evidence" value="ECO:0007669"/>
    <property type="project" value="UniProtKB-KW"/>
</dbReference>
<evidence type="ECO:0000313" key="5">
    <source>
        <dbReference type="EMBL" id="OQV22358.1"/>
    </source>
</evidence>